<evidence type="ECO:0000256" key="1">
    <source>
        <dbReference type="SAM" id="MobiDB-lite"/>
    </source>
</evidence>
<dbReference type="EMBL" id="JACHHU010000009">
    <property type="protein sequence ID" value="MBB6543012.1"/>
    <property type="molecule type" value="Genomic_DNA"/>
</dbReference>
<reference evidence="2 3" key="1">
    <citation type="submission" date="2020-08" db="EMBL/GenBank/DDBJ databases">
        <title>Genomic Encyclopedia of Type Strains, Phase IV (KMG-IV): sequencing the most valuable type-strain genomes for metagenomic binning, comparative biology and taxonomic classification.</title>
        <authorList>
            <person name="Goeker M."/>
        </authorList>
    </citation>
    <scope>NUCLEOTIDE SEQUENCE [LARGE SCALE GENOMIC DNA]</scope>
    <source>
        <strain evidence="2 3">DSM 26287</strain>
    </source>
</reference>
<evidence type="ECO:0008006" key="4">
    <source>
        <dbReference type="Google" id="ProtNLM"/>
    </source>
</evidence>
<proteinExistence type="predicted"/>
<organism evidence="2 3">
    <name type="scientific">Thalassotalea piscium</name>
    <dbReference type="NCBI Taxonomy" id="1230533"/>
    <lineage>
        <taxon>Bacteria</taxon>
        <taxon>Pseudomonadati</taxon>
        <taxon>Pseudomonadota</taxon>
        <taxon>Gammaproteobacteria</taxon>
        <taxon>Alteromonadales</taxon>
        <taxon>Colwelliaceae</taxon>
        <taxon>Thalassotalea</taxon>
    </lineage>
</organism>
<feature type="region of interest" description="Disordered" evidence="1">
    <location>
        <begin position="251"/>
        <end position="349"/>
    </location>
</feature>
<sequence length="349" mass="39490">MSQVLLINDNHSIFEETMAEMHYSKIIILSLMLALFGCSDPVVEQIEKQLPITQQRVEQLGQALDSNQVRNAILIKQYADKVVELKPDFVELVNEFRKEATTASPIYKSIVDRLNTVKNSPELFVDNNARYEEILNIYQAADPVLYSDALSDPLNVLADMSDGLLPRVNSLSKSQSLAANNAQDFGVGEQLIGNPNYGSWTTGSNGMSFWQWYGMYAMMDNLLDSRRRVSYNQWGRSRNYSYYHDYGRTRYSSPGQLQKQTQLDTRTRKSFESRGQKYTSAYSKNRTGSSSLSGQSKQAQTSAKRFNSATTNNSRYAKKSSNAKKSSYAQGGNFRNSKSTTSRSFRRGK</sequence>
<feature type="compositionally biased region" description="Basic and acidic residues" evidence="1">
    <location>
        <begin position="265"/>
        <end position="275"/>
    </location>
</feature>
<dbReference type="AlphaFoldDB" id="A0A7X0NGF2"/>
<feature type="compositionally biased region" description="Polar residues" evidence="1">
    <location>
        <begin position="333"/>
        <end position="343"/>
    </location>
</feature>
<evidence type="ECO:0000313" key="2">
    <source>
        <dbReference type="EMBL" id="MBB6543012.1"/>
    </source>
</evidence>
<gene>
    <name evidence="2" type="ORF">HNQ55_001516</name>
</gene>
<dbReference type="RefSeq" id="WP_246454920.1">
    <property type="nucleotide sequence ID" value="NZ_AP027362.1"/>
</dbReference>
<evidence type="ECO:0000313" key="3">
    <source>
        <dbReference type="Proteomes" id="UP000537141"/>
    </source>
</evidence>
<accession>A0A7X0NGF2</accession>
<comment type="caution">
    <text evidence="2">The sequence shown here is derived from an EMBL/GenBank/DDBJ whole genome shotgun (WGS) entry which is preliminary data.</text>
</comment>
<feature type="compositionally biased region" description="Polar residues" evidence="1">
    <location>
        <begin position="276"/>
        <end position="311"/>
    </location>
</feature>
<dbReference type="Proteomes" id="UP000537141">
    <property type="component" value="Unassembled WGS sequence"/>
</dbReference>
<keyword evidence="3" id="KW-1185">Reference proteome</keyword>
<feature type="compositionally biased region" description="Polar residues" evidence="1">
    <location>
        <begin position="251"/>
        <end position="264"/>
    </location>
</feature>
<name>A0A7X0NGF2_9GAMM</name>
<protein>
    <recommendedName>
        <fullName evidence="4">DUF3300 domain-containing protein</fullName>
    </recommendedName>
</protein>